<evidence type="ECO:0000313" key="2">
    <source>
        <dbReference type="Proteomes" id="UP000249789"/>
    </source>
</evidence>
<dbReference type="AlphaFoldDB" id="A0A8G1RL88"/>
<protein>
    <submittedName>
        <fullName evidence="1">Uncharacterized protein</fullName>
    </submittedName>
</protein>
<evidence type="ECO:0000313" key="1">
    <source>
        <dbReference type="EMBL" id="RAK74487.1"/>
    </source>
</evidence>
<dbReference type="RefSeq" id="XP_040798497.1">
    <property type="nucleotide sequence ID" value="XM_040948821.1"/>
</dbReference>
<dbReference type="Proteomes" id="UP000249789">
    <property type="component" value="Unassembled WGS sequence"/>
</dbReference>
<dbReference type="GeneID" id="63866154"/>
<dbReference type="VEuPathDB" id="FungiDB:BO72DRAFT_499109"/>
<gene>
    <name evidence="1" type="ORF">BO72DRAFT_499109</name>
</gene>
<dbReference type="EMBL" id="KZ824668">
    <property type="protein sequence ID" value="RAK74487.1"/>
    <property type="molecule type" value="Genomic_DNA"/>
</dbReference>
<name>A0A8G1RL88_9EURO</name>
<keyword evidence="2" id="KW-1185">Reference proteome</keyword>
<reference evidence="1 2" key="1">
    <citation type="submission" date="2018-02" db="EMBL/GenBank/DDBJ databases">
        <title>The genomes of Aspergillus section Nigri reveals drivers in fungal speciation.</title>
        <authorList>
            <consortium name="DOE Joint Genome Institute"/>
            <person name="Vesth T.C."/>
            <person name="Nybo J."/>
            <person name="Theobald S."/>
            <person name="Brandl J."/>
            <person name="Frisvad J.C."/>
            <person name="Nielsen K.F."/>
            <person name="Lyhne E.K."/>
            <person name="Kogle M.E."/>
            <person name="Kuo A."/>
            <person name="Riley R."/>
            <person name="Clum A."/>
            <person name="Nolan M."/>
            <person name="Lipzen A."/>
            <person name="Salamov A."/>
            <person name="Henrissat B."/>
            <person name="Wiebenga A."/>
            <person name="De vries R.P."/>
            <person name="Grigoriev I.V."/>
            <person name="Mortensen U.H."/>
            <person name="Andersen M.R."/>
            <person name="Baker S.E."/>
        </authorList>
    </citation>
    <scope>NUCLEOTIDE SEQUENCE [LARGE SCALE GENOMIC DNA]</scope>
    <source>
        <strain evidence="1 2">CBS 313.89</strain>
    </source>
</reference>
<organism evidence="1 2">
    <name type="scientific">Aspergillus fijiensis CBS 313.89</name>
    <dbReference type="NCBI Taxonomy" id="1448319"/>
    <lineage>
        <taxon>Eukaryota</taxon>
        <taxon>Fungi</taxon>
        <taxon>Dikarya</taxon>
        <taxon>Ascomycota</taxon>
        <taxon>Pezizomycotina</taxon>
        <taxon>Eurotiomycetes</taxon>
        <taxon>Eurotiomycetidae</taxon>
        <taxon>Eurotiales</taxon>
        <taxon>Aspergillaceae</taxon>
        <taxon>Aspergillus</taxon>
    </lineage>
</organism>
<dbReference type="OrthoDB" id="4403290at2759"/>
<proteinExistence type="predicted"/>
<sequence>MATSDKLYQHVLSPSVSTYIEMAADIVDYLKQRYGDDITTEVKFIRQRWVVWDELEQMALELKERDEEE</sequence>
<accession>A0A8G1RL88</accession>